<name>J0CT35_AURST</name>
<feature type="non-terminal residue" evidence="1">
    <location>
        <position position="203"/>
    </location>
</feature>
<dbReference type="AlphaFoldDB" id="J0CT35"/>
<sequence>GLHLLRKHLDFGPSTLGLDNTPVISATHHVRPRPGQYLINEIHNAARHVVRKGALSMTWTPGHEGILGNETADAAAKLAATGPAASSSDRRLPRILRQPLPLSSSALKQAHTADLKAAWTRLWSQSPRYRRYAHLNDHLTPTKCRRLLLPMARRHMSAVTQLRTGHAPLNGHLNRINRSDSAACPSCNHRRETVRHFVLDCPG</sequence>
<dbReference type="EMBL" id="JH688234">
    <property type="protein sequence ID" value="EJD33431.1"/>
    <property type="molecule type" value="Genomic_DNA"/>
</dbReference>
<organism evidence="1 2">
    <name type="scientific">Auricularia subglabra (strain TFB-10046 / SS5)</name>
    <name type="common">White-rot fungus</name>
    <name type="synonym">Auricularia delicata (strain TFB10046)</name>
    <dbReference type="NCBI Taxonomy" id="717982"/>
    <lineage>
        <taxon>Eukaryota</taxon>
        <taxon>Fungi</taxon>
        <taxon>Dikarya</taxon>
        <taxon>Basidiomycota</taxon>
        <taxon>Agaricomycotina</taxon>
        <taxon>Agaricomycetes</taxon>
        <taxon>Auriculariales</taxon>
        <taxon>Auriculariaceae</taxon>
        <taxon>Auricularia</taxon>
    </lineage>
</organism>
<dbReference type="Proteomes" id="UP000006514">
    <property type="component" value="Unassembled WGS sequence"/>
</dbReference>
<accession>J0CT35</accession>
<dbReference type="InParanoid" id="J0CT35"/>
<dbReference type="InterPro" id="IPR012337">
    <property type="entry name" value="RNaseH-like_sf"/>
</dbReference>
<dbReference type="OrthoDB" id="3044497at2759"/>
<dbReference type="eggNOG" id="ENOG502SC56">
    <property type="taxonomic scope" value="Eukaryota"/>
</dbReference>
<keyword evidence="2" id="KW-1185">Reference proteome</keyword>
<dbReference type="InterPro" id="IPR036397">
    <property type="entry name" value="RNaseH_sf"/>
</dbReference>
<feature type="non-terminal residue" evidence="1">
    <location>
        <position position="1"/>
    </location>
</feature>
<dbReference type="OMA" id="HIRICMD"/>
<reference evidence="2" key="1">
    <citation type="journal article" date="2012" name="Science">
        <title>The Paleozoic origin of enzymatic lignin decomposition reconstructed from 31 fungal genomes.</title>
        <authorList>
            <person name="Floudas D."/>
            <person name="Binder M."/>
            <person name="Riley R."/>
            <person name="Barry K."/>
            <person name="Blanchette R.A."/>
            <person name="Henrissat B."/>
            <person name="Martinez A.T."/>
            <person name="Otillar R."/>
            <person name="Spatafora J.W."/>
            <person name="Yadav J.S."/>
            <person name="Aerts A."/>
            <person name="Benoit I."/>
            <person name="Boyd A."/>
            <person name="Carlson A."/>
            <person name="Copeland A."/>
            <person name="Coutinho P.M."/>
            <person name="de Vries R.P."/>
            <person name="Ferreira P."/>
            <person name="Findley K."/>
            <person name="Foster B."/>
            <person name="Gaskell J."/>
            <person name="Glotzer D."/>
            <person name="Gorecki P."/>
            <person name="Heitman J."/>
            <person name="Hesse C."/>
            <person name="Hori C."/>
            <person name="Igarashi K."/>
            <person name="Jurgens J.A."/>
            <person name="Kallen N."/>
            <person name="Kersten P."/>
            <person name="Kohler A."/>
            <person name="Kuees U."/>
            <person name="Kumar T.K.A."/>
            <person name="Kuo A."/>
            <person name="LaButti K."/>
            <person name="Larrondo L.F."/>
            <person name="Lindquist E."/>
            <person name="Ling A."/>
            <person name="Lombard V."/>
            <person name="Lucas S."/>
            <person name="Lundell T."/>
            <person name="Martin R."/>
            <person name="McLaughlin D.J."/>
            <person name="Morgenstern I."/>
            <person name="Morin E."/>
            <person name="Murat C."/>
            <person name="Nagy L.G."/>
            <person name="Nolan M."/>
            <person name="Ohm R.A."/>
            <person name="Patyshakuliyeva A."/>
            <person name="Rokas A."/>
            <person name="Ruiz-Duenas F.J."/>
            <person name="Sabat G."/>
            <person name="Salamov A."/>
            <person name="Samejima M."/>
            <person name="Schmutz J."/>
            <person name="Slot J.C."/>
            <person name="St John F."/>
            <person name="Stenlid J."/>
            <person name="Sun H."/>
            <person name="Sun S."/>
            <person name="Syed K."/>
            <person name="Tsang A."/>
            <person name="Wiebenga A."/>
            <person name="Young D."/>
            <person name="Pisabarro A."/>
            <person name="Eastwood D.C."/>
            <person name="Martin F."/>
            <person name="Cullen D."/>
            <person name="Grigoriev I.V."/>
            <person name="Hibbett D.S."/>
        </authorList>
    </citation>
    <scope>NUCLEOTIDE SEQUENCE [LARGE SCALE GENOMIC DNA]</scope>
    <source>
        <strain evidence="2">TFB10046</strain>
    </source>
</reference>
<gene>
    <name evidence="1" type="ORF">AURDEDRAFT_46805</name>
</gene>
<dbReference type="GO" id="GO:0003676">
    <property type="term" value="F:nucleic acid binding"/>
    <property type="evidence" value="ECO:0007669"/>
    <property type="project" value="InterPro"/>
</dbReference>
<evidence type="ECO:0000313" key="1">
    <source>
        <dbReference type="EMBL" id="EJD33431.1"/>
    </source>
</evidence>
<protein>
    <submittedName>
        <fullName evidence="1">Uncharacterized protein</fullName>
    </submittedName>
</protein>
<evidence type="ECO:0000313" key="2">
    <source>
        <dbReference type="Proteomes" id="UP000006514"/>
    </source>
</evidence>
<dbReference type="Gene3D" id="3.30.420.10">
    <property type="entry name" value="Ribonuclease H-like superfamily/Ribonuclease H"/>
    <property type="match status" value="1"/>
</dbReference>
<dbReference type="KEGG" id="adl:AURDEDRAFT_46805"/>
<dbReference type="SUPFAM" id="SSF53098">
    <property type="entry name" value="Ribonuclease H-like"/>
    <property type="match status" value="1"/>
</dbReference>
<proteinExistence type="predicted"/>